<dbReference type="eggNOG" id="COG0464">
    <property type="taxonomic scope" value="Bacteria"/>
</dbReference>
<dbReference type="FunFam" id="3.40.50.300:FF:000216">
    <property type="entry name" value="Type VII secretion ATPase EccA"/>
    <property type="match status" value="1"/>
</dbReference>
<dbReference type="GO" id="GO:0016887">
    <property type="term" value="F:ATP hydrolysis activity"/>
    <property type="evidence" value="ECO:0007669"/>
    <property type="project" value="InterPro"/>
</dbReference>
<dbReference type="CDD" id="cd00009">
    <property type="entry name" value="AAA"/>
    <property type="match status" value="1"/>
</dbReference>
<dbReference type="SMART" id="SM00382">
    <property type="entry name" value="AAA"/>
    <property type="match status" value="1"/>
</dbReference>
<dbReference type="InterPro" id="IPR050773">
    <property type="entry name" value="CbxX/CfxQ_RuBisCO_ESX"/>
</dbReference>
<feature type="domain" description="AAA+ ATPase" evidence="4">
    <location>
        <begin position="396"/>
        <end position="535"/>
    </location>
</feature>
<dbReference type="PANTHER" id="PTHR43392">
    <property type="entry name" value="AAA-TYPE ATPASE FAMILY PROTEIN / ANKYRIN REPEAT FAMILY PROTEIN"/>
    <property type="match status" value="1"/>
</dbReference>
<dbReference type="Pfam" id="PF00004">
    <property type="entry name" value="AAA"/>
    <property type="match status" value="1"/>
</dbReference>
<evidence type="ECO:0000313" key="6">
    <source>
        <dbReference type="Proteomes" id="UP000006053"/>
    </source>
</evidence>
<dbReference type="AlphaFoldDB" id="I4A839"/>
<dbReference type="GO" id="GO:0005524">
    <property type="term" value="F:ATP binding"/>
    <property type="evidence" value="ECO:0007669"/>
    <property type="project" value="UniProtKB-KW"/>
</dbReference>
<keyword evidence="3" id="KW-0067">ATP-binding</keyword>
<dbReference type="InterPro" id="IPR000641">
    <property type="entry name" value="CbxX/CfxQ"/>
</dbReference>
<name>I4A839_DESDJ</name>
<dbReference type="OrthoDB" id="9806903at2"/>
<gene>
    <name evidence="5" type="ordered locus">Desde_1726</name>
</gene>
<evidence type="ECO:0000256" key="1">
    <source>
        <dbReference type="ARBA" id="ARBA00010378"/>
    </source>
</evidence>
<dbReference type="PRINTS" id="PR00820">
    <property type="entry name" value="CBXXCFQX"/>
</dbReference>
<dbReference type="EMBL" id="CP003348">
    <property type="protein sequence ID" value="AFM00124.1"/>
    <property type="molecule type" value="Genomic_DNA"/>
</dbReference>
<dbReference type="Gene3D" id="3.40.50.300">
    <property type="entry name" value="P-loop containing nucleotide triphosphate hydrolases"/>
    <property type="match status" value="1"/>
</dbReference>
<evidence type="ECO:0000256" key="3">
    <source>
        <dbReference type="ARBA" id="ARBA00022840"/>
    </source>
</evidence>
<proteinExistence type="inferred from homology"/>
<dbReference type="Gene3D" id="1.10.8.60">
    <property type="match status" value="1"/>
</dbReference>
<reference evidence="6" key="1">
    <citation type="submission" date="2012-06" db="EMBL/GenBank/DDBJ databases">
        <title>Complete sequence of Desulfitobacterium dehalogenans ATCC 51507.</title>
        <authorList>
            <person name="Lucas S."/>
            <person name="Han J."/>
            <person name="Lapidus A."/>
            <person name="Cheng J.-F."/>
            <person name="Goodwin L."/>
            <person name="Pitluck S."/>
            <person name="Peters L."/>
            <person name="Ovchinnikova G."/>
            <person name="Teshima H."/>
            <person name="Detter J.C."/>
            <person name="Han C."/>
            <person name="Tapia R."/>
            <person name="Land M."/>
            <person name="Hauser L."/>
            <person name="Kyrpides N."/>
            <person name="Ivanova N."/>
            <person name="Pagani I."/>
            <person name="Kruse T."/>
            <person name="de Vos W.M."/>
            <person name="Smidt H."/>
            <person name="Woyke T."/>
        </authorList>
    </citation>
    <scope>NUCLEOTIDE SEQUENCE [LARGE SCALE GENOMIC DNA]</scope>
    <source>
        <strain evidence="6">ATCC 51507 / DSM 9161 / JW/IU-DC1</strain>
    </source>
</reference>
<evidence type="ECO:0000313" key="5">
    <source>
        <dbReference type="EMBL" id="AFM00124.1"/>
    </source>
</evidence>
<dbReference type="STRING" id="756499.Desde_1726"/>
<reference evidence="5 6" key="2">
    <citation type="journal article" date="2015" name="J. Bacteriol.">
        <title>Genomic, proteomic, and biochemical analysis of the organohalide respiratory pathway in Desulfitobacterium dehalogenans.</title>
        <authorList>
            <person name="Kruse T."/>
            <person name="van de Pas B.A."/>
            <person name="Atteia A."/>
            <person name="Krab K."/>
            <person name="Hagen W.R."/>
            <person name="Goodwin L."/>
            <person name="Chain P."/>
            <person name="Boeren S."/>
            <person name="Maphosa F."/>
            <person name="Schraa G."/>
            <person name="de Vos W.M."/>
            <person name="van der Oost J."/>
            <person name="Smidt H."/>
            <person name="Stams A.J."/>
        </authorList>
    </citation>
    <scope>NUCLEOTIDE SEQUENCE [LARGE SCALE GENOMIC DNA]</scope>
    <source>
        <strain evidence="6">ATCC 51507 / DSM 9161 / JW/IU-DC1</strain>
    </source>
</reference>
<dbReference type="SUPFAM" id="SSF52540">
    <property type="entry name" value="P-loop containing nucleoside triphosphate hydrolases"/>
    <property type="match status" value="1"/>
</dbReference>
<dbReference type="InterPro" id="IPR000470">
    <property type="entry name" value="CbxX/CfqX_mono"/>
</dbReference>
<evidence type="ECO:0000256" key="2">
    <source>
        <dbReference type="ARBA" id="ARBA00022741"/>
    </source>
</evidence>
<dbReference type="InterPro" id="IPR041627">
    <property type="entry name" value="AAA_lid_6"/>
</dbReference>
<dbReference type="InterPro" id="IPR027417">
    <property type="entry name" value="P-loop_NTPase"/>
</dbReference>
<evidence type="ECO:0000259" key="4">
    <source>
        <dbReference type="SMART" id="SM00382"/>
    </source>
</evidence>
<organism evidence="5 6">
    <name type="scientific">Desulfitobacterium dehalogenans (strain ATCC 51507 / DSM 9161 / JW/IU-DC1)</name>
    <dbReference type="NCBI Taxonomy" id="756499"/>
    <lineage>
        <taxon>Bacteria</taxon>
        <taxon>Bacillati</taxon>
        <taxon>Bacillota</taxon>
        <taxon>Clostridia</taxon>
        <taxon>Eubacteriales</taxon>
        <taxon>Desulfitobacteriaceae</taxon>
        <taxon>Desulfitobacterium</taxon>
    </lineage>
</organism>
<comment type="similarity">
    <text evidence="1">Belongs to the CbxX/CfxQ family.</text>
</comment>
<dbReference type="InterPro" id="IPR003593">
    <property type="entry name" value="AAA+_ATPase"/>
</dbReference>
<accession>I4A839</accession>
<dbReference type="Pfam" id="PF17866">
    <property type="entry name" value="AAA_lid_6"/>
    <property type="match status" value="1"/>
</dbReference>
<keyword evidence="6" id="KW-1185">Reference proteome</keyword>
<dbReference type="HOGENOM" id="CLU_008749_4_0_9"/>
<dbReference type="PRINTS" id="PR00819">
    <property type="entry name" value="CBXCFQXSUPER"/>
</dbReference>
<keyword evidence="2" id="KW-0547">Nucleotide-binding</keyword>
<dbReference type="InterPro" id="IPR003959">
    <property type="entry name" value="ATPase_AAA_core"/>
</dbReference>
<dbReference type="Proteomes" id="UP000006053">
    <property type="component" value="Chromosome"/>
</dbReference>
<dbReference type="KEGG" id="ddh:Desde_1726"/>
<dbReference type="RefSeq" id="WP_014793612.1">
    <property type="nucleotide sequence ID" value="NC_018017.1"/>
</dbReference>
<dbReference type="PANTHER" id="PTHR43392:SF2">
    <property type="entry name" value="AAA-TYPE ATPASE FAMILY PROTEIN _ ANKYRIN REPEAT FAMILY PROTEIN"/>
    <property type="match status" value="1"/>
</dbReference>
<sequence>MWSSLKKILYGDNKSTSPNDAVFECRLCQATFNIDARPSEEYQLCYACFKATSDHVASLIENIGVLKEKANNAGQAGNSYVQMHYLKEILDRLTEYKESYYDKGVDIINEDINKLIGEVREVHDEAAKEVRESRRRRVKMDVSAMELWTREQWNGIRADQQRVLKDYLSLYDTIDRAGYGLKDGRSLANELFQTAVHFLTYIALADGDLTEIESQIIKDYLNIGGAYAIDVEASKKYILENPQFAEGIPSFLDIIRELDQHLSETGTRSKKAVETMTGIVMFFGYLGKYFLYESCNDIDINKSTALYEYLLHLNEYLEDNGYETTDLHEFQEIDPEDVDRAGSSDGTGADKNLEQLLQELNELIGLARVKKDLNSLVNLIKVQKIREERGFSQPAMSLHLVFSGNPGTGKTTVARLLAEIYKALGLVSKGQLFETDRSGLVAGYVGQTALKTQEVISKAKGGILFIDEAYSLTENRGESDFGTEAIDTLVKAMEDHRADLVVIVAGYPEPMERFLDSNPGLRSRFNKFIVFDDYSAEELILILQSMCKKANLRLASQAEDSAYSFFQKQCDSDTFANARDVRNFFEKALVNQANRLAQIEDLSDEMLFAIEYEDIKDSTC</sequence>
<protein>
    <submittedName>
        <fullName evidence="5">AAA+ family ATPase</fullName>
    </submittedName>
</protein>